<dbReference type="InterPro" id="IPR005468">
    <property type="entry name" value="Avidin/str"/>
</dbReference>
<comment type="caution">
    <text evidence="4">The sequence shown here is derived from an EMBL/GenBank/DDBJ whole genome shotgun (WGS) entry which is preliminary data.</text>
</comment>
<dbReference type="RefSeq" id="WP_125031819.1">
    <property type="nucleotide sequence ID" value="NZ_JAPXVP010000018.1"/>
</dbReference>
<dbReference type="InterPro" id="IPR036896">
    <property type="entry name" value="Avidin-like_sf"/>
</dbReference>
<dbReference type="GO" id="GO:0009374">
    <property type="term" value="F:biotin binding"/>
    <property type="evidence" value="ECO:0007669"/>
    <property type="project" value="InterPro"/>
</dbReference>
<reference evidence="4 5" key="1">
    <citation type="submission" date="2018-07" db="EMBL/GenBank/DDBJ databases">
        <title>Draft genome sequence of Ancylomarina sp. M1P.</title>
        <authorList>
            <person name="Yadav S."/>
            <person name="Villanueva L."/>
            <person name="Damste J.S.S."/>
        </authorList>
    </citation>
    <scope>NUCLEOTIDE SEQUENCE [LARGE SCALE GENOMIC DNA]</scope>
    <source>
        <strain evidence="4 5">M1P</strain>
    </source>
</reference>
<dbReference type="GO" id="GO:0005576">
    <property type="term" value="C:extracellular region"/>
    <property type="evidence" value="ECO:0007669"/>
    <property type="project" value="UniProtKB-SubCell"/>
</dbReference>
<keyword evidence="3" id="KW-0732">Signal</keyword>
<keyword evidence="5" id="KW-1185">Reference proteome</keyword>
<protein>
    <recommendedName>
        <fullName evidence="6">Avidin family protein</fullName>
    </recommendedName>
</protein>
<dbReference type="SUPFAM" id="SSF50876">
    <property type="entry name" value="Avidin/streptavidin"/>
    <property type="match status" value="1"/>
</dbReference>
<evidence type="ECO:0000256" key="2">
    <source>
        <dbReference type="ARBA" id="ARBA00022525"/>
    </source>
</evidence>
<organism evidence="4 5">
    <name type="scientific">Ancylomarina euxinus</name>
    <dbReference type="NCBI Taxonomy" id="2283627"/>
    <lineage>
        <taxon>Bacteria</taxon>
        <taxon>Pseudomonadati</taxon>
        <taxon>Bacteroidota</taxon>
        <taxon>Bacteroidia</taxon>
        <taxon>Marinilabiliales</taxon>
        <taxon>Marinifilaceae</taxon>
        <taxon>Ancylomarina</taxon>
    </lineage>
</organism>
<name>A0A425XXE0_9BACT</name>
<proteinExistence type="predicted"/>
<evidence type="ECO:0000313" key="5">
    <source>
        <dbReference type="Proteomes" id="UP000285794"/>
    </source>
</evidence>
<dbReference type="Proteomes" id="UP000285794">
    <property type="component" value="Unassembled WGS sequence"/>
</dbReference>
<evidence type="ECO:0000313" key="4">
    <source>
        <dbReference type="EMBL" id="RRG19335.1"/>
    </source>
</evidence>
<dbReference type="EMBL" id="QQWG01000021">
    <property type="protein sequence ID" value="RRG19335.1"/>
    <property type="molecule type" value="Genomic_DNA"/>
</dbReference>
<dbReference type="PROSITE" id="PS51326">
    <property type="entry name" value="AVIDIN_2"/>
    <property type="match status" value="1"/>
</dbReference>
<dbReference type="OrthoDB" id="7630888at2"/>
<accession>A0A425XXE0</accession>
<sequence>MNINLNGRWRNQYNSEMNLSIDGQNITGTFQTGIGLPNFEEKFEIIGRLKDNVIAFMVDFGQYGSIACWTGRVEVDDLGVVIHSMYHLSQSDGSEEEKMAKAIITGVGTFRKP</sequence>
<evidence type="ECO:0000256" key="3">
    <source>
        <dbReference type="ARBA" id="ARBA00022729"/>
    </source>
</evidence>
<gene>
    <name evidence="4" type="ORF">DWB61_15615</name>
</gene>
<dbReference type="AlphaFoldDB" id="A0A425XXE0"/>
<dbReference type="Gene3D" id="2.40.128.30">
    <property type="entry name" value="Avidin-like"/>
    <property type="match status" value="1"/>
</dbReference>
<keyword evidence="2" id="KW-0964">Secreted</keyword>
<comment type="subcellular location">
    <subcellularLocation>
        <location evidence="1">Secreted</location>
    </subcellularLocation>
</comment>
<evidence type="ECO:0000256" key="1">
    <source>
        <dbReference type="ARBA" id="ARBA00004613"/>
    </source>
</evidence>
<evidence type="ECO:0008006" key="6">
    <source>
        <dbReference type="Google" id="ProtNLM"/>
    </source>
</evidence>
<dbReference type="Pfam" id="PF01382">
    <property type="entry name" value="Avidin"/>
    <property type="match status" value="1"/>
</dbReference>